<dbReference type="InterPro" id="IPR020904">
    <property type="entry name" value="Sc_DH/Rdtase_CS"/>
</dbReference>
<organism evidence="4 5">
    <name type="scientific">Letharia columbiana</name>
    <dbReference type="NCBI Taxonomy" id="112416"/>
    <lineage>
        <taxon>Eukaryota</taxon>
        <taxon>Fungi</taxon>
        <taxon>Dikarya</taxon>
        <taxon>Ascomycota</taxon>
        <taxon>Pezizomycotina</taxon>
        <taxon>Lecanoromycetes</taxon>
        <taxon>OSLEUM clade</taxon>
        <taxon>Lecanoromycetidae</taxon>
        <taxon>Lecanorales</taxon>
        <taxon>Lecanorineae</taxon>
        <taxon>Parmeliaceae</taxon>
        <taxon>Letharia</taxon>
    </lineage>
</organism>
<evidence type="ECO:0000256" key="1">
    <source>
        <dbReference type="ARBA" id="ARBA00006484"/>
    </source>
</evidence>
<dbReference type="Pfam" id="PF13561">
    <property type="entry name" value="adh_short_C2"/>
    <property type="match status" value="1"/>
</dbReference>
<name>A0A8H6L599_9LECA</name>
<dbReference type="GeneID" id="59287440"/>
<dbReference type="OrthoDB" id="4131217at2759"/>
<accession>A0A8H6L599</accession>
<dbReference type="GO" id="GO:0016491">
    <property type="term" value="F:oxidoreductase activity"/>
    <property type="evidence" value="ECO:0007669"/>
    <property type="project" value="UniProtKB-KW"/>
</dbReference>
<evidence type="ECO:0000313" key="4">
    <source>
        <dbReference type="EMBL" id="KAF6236149.1"/>
    </source>
</evidence>
<dbReference type="CDD" id="cd05233">
    <property type="entry name" value="SDR_c"/>
    <property type="match status" value="1"/>
</dbReference>
<gene>
    <name evidence="4" type="ORF">HO173_005778</name>
</gene>
<dbReference type="PRINTS" id="PR00080">
    <property type="entry name" value="SDRFAMILY"/>
</dbReference>
<dbReference type="PANTHER" id="PTHR43180">
    <property type="entry name" value="3-OXOACYL-(ACYL-CARRIER-PROTEIN) REDUCTASE (AFU_ORTHOLOGUE AFUA_6G11210)"/>
    <property type="match status" value="1"/>
</dbReference>
<proteinExistence type="inferred from homology"/>
<comment type="similarity">
    <text evidence="1">Belongs to the short-chain dehydrogenases/reductases (SDR) family.</text>
</comment>
<dbReference type="InterPro" id="IPR002347">
    <property type="entry name" value="SDR_fam"/>
</dbReference>
<dbReference type="SUPFAM" id="SSF51735">
    <property type="entry name" value="NAD(P)-binding Rossmann-fold domains"/>
    <property type="match status" value="1"/>
</dbReference>
<comment type="caution">
    <text evidence="4">The sequence shown here is derived from an EMBL/GenBank/DDBJ whole genome shotgun (WGS) entry which is preliminary data.</text>
</comment>
<dbReference type="FunFam" id="3.40.50.720:FF:000084">
    <property type="entry name" value="Short-chain dehydrogenase reductase"/>
    <property type="match status" value="1"/>
</dbReference>
<protein>
    <submittedName>
        <fullName evidence="4">Uncharacterized protein</fullName>
    </submittedName>
</protein>
<dbReference type="EMBL" id="JACCJC010000021">
    <property type="protein sequence ID" value="KAF6236149.1"/>
    <property type="molecule type" value="Genomic_DNA"/>
</dbReference>
<evidence type="ECO:0000256" key="3">
    <source>
        <dbReference type="ARBA" id="ARBA00023002"/>
    </source>
</evidence>
<dbReference type="PROSITE" id="PS00061">
    <property type="entry name" value="ADH_SHORT"/>
    <property type="match status" value="1"/>
</dbReference>
<keyword evidence="3" id="KW-0560">Oxidoreductase</keyword>
<evidence type="ECO:0000313" key="5">
    <source>
        <dbReference type="Proteomes" id="UP000578531"/>
    </source>
</evidence>
<dbReference type="Gene3D" id="3.40.50.720">
    <property type="entry name" value="NAD(P)-binding Rossmann-like Domain"/>
    <property type="match status" value="1"/>
</dbReference>
<dbReference type="InterPro" id="IPR036291">
    <property type="entry name" value="NAD(P)-bd_dom_sf"/>
</dbReference>
<evidence type="ECO:0000256" key="2">
    <source>
        <dbReference type="ARBA" id="ARBA00022857"/>
    </source>
</evidence>
<dbReference type="PANTHER" id="PTHR43180:SF66">
    <property type="entry name" value="SHORT-CHAIN DEHYDROGENASE_REDUCTASE FAMILY PROTEIN"/>
    <property type="match status" value="1"/>
</dbReference>
<dbReference type="AlphaFoldDB" id="A0A8H6L599"/>
<dbReference type="RefSeq" id="XP_037165501.1">
    <property type="nucleotide sequence ID" value="XM_037307692.1"/>
</dbReference>
<keyword evidence="2" id="KW-0521">NADP</keyword>
<keyword evidence="5" id="KW-1185">Reference proteome</keyword>
<dbReference type="Proteomes" id="UP000578531">
    <property type="component" value="Unassembled WGS sequence"/>
</dbReference>
<sequence length="342" mass="36043">MSSDEDHQLLNALKNPSMTSVSKTRLQALSEQLVVKPADPGTFEDIPRIRRIAGDSAGARVKDKVVIITGTNSPLGIGRASAHQFAHNGARAIYICDFSDQHLSVHVRELQSLYPTVEVHARQFDAGDEAAVAAVVDECLSRYGRLDIYFANAGVVGTNKHFGEVGGEEFMKTMRTNVLSVFVAIKYAAAAMMRTTTSEEGEGEGEGGKKKFPCGSIIATSSVAGLRSNAGSTDYSASKAAVRSLVQTTAYQLSGTGIRVNAIMPGLIETGMTAPLFTMARARGTEGKVGQLNPLRRGAVADEVARVALFLGSDEASYVNGQGWAVDGGLSAGHPVVPGKLA</sequence>
<reference evidence="4 5" key="1">
    <citation type="journal article" date="2020" name="Genomics">
        <title>Complete, high-quality genomes from long-read metagenomic sequencing of two wolf lichen thalli reveals enigmatic genome architecture.</title>
        <authorList>
            <person name="McKenzie S.K."/>
            <person name="Walston R.F."/>
            <person name="Allen J.L."/>
        </authorList>
    </citation>
    <scope>NUCLEOTIDE SEQUENCE [LARGE SCALE GENOMIC DNA]</scope>
    <source>
        <strain evidence="4">WasteWater2</strain>
    </source>
</reference>
<dbReference type="PRINTS" id="PR00081">
    <property type="entry name" value="GDHRDH"/>
</dbReference>